<dbReference type="InterPro" id="IPR005149">
    <property type="entry name" value="Tscrpt_reg_PadR_N"/>
</dbReference>
<organism evidence="3 4">
    <name type="scientific">Nocardioides luteus</name>
    <dbReference type="NCBI Taxonomy" id="1844"/>
    <lineage>
        <taxon>Bacteria</taxon>
        <taxon>Bacillati</taxon>
        <taxon>Actinomycetota</taxon>
        <taxon>Actinomycetes</taxon>
        <taxon>Propionibacteriales</taxon>
        <taxon>Nocardioidaceae</taxon>
        <taxon>Nocardioides</taxon>
    </lineage>
</organism>
<dbReference type="STRING" id="1844.UG56_018780"/>
<dbReference type="SUPFAM" id="SSF46785">
    <property type="entry name" value="Winged helix' DNA-binding domain"/>
    <property type="match status" value="1"/>
</dbReference>
<dbReference type="Proteomes" id="UP000033772">
    <property type="component" value="Unassembled WGS sequence"/>
</dbReference>
<sequence length="192" mass="21165">MPAPGAATSNLGFAILGLLARRESTGYEVAQRMRQPIGYFWTARHSQIYPELNRLEAAGLVEHEVIDGAGPRPTKRYRITGAGREALAAWVVGDLEPQPVRDLEVLRLWSVWAVDPAAADDLVGRLEATHRSALNRYLAELAEIAEDPGTRDPSNPLFASRITLEGGIRSQRTALEWCAWMRAELASAERHG</sequence>
<name>A0A1J4N112_9ACTN</name>
<dbReference type="Gene3D" id="1.10.10.10">
    <property type="entry name" value="Winged helix-like DNA-binding domain superfamily/Winged helix DNA-binding domain"/>
    <property type="match status" value="1"/>
</dbReference>
<dbReference type="EMBL" id="JZDQ02000027">
    <property type="protein sequence ID" value="OIJ25276.1"/>
    <property type="molecule type" value="Genomic_DNA"/>
</dbReference>
<evidence type="ECO:0000259" key="1">
    <source>
        <dbReference type="Pfam" id="PF03551"/>
    </source>
</evidence>
<feature type="domain" description="Transcription regulator PadR N-terminal" evidence="1">
    <location>
        <begin position="15"/>
        <end position="88"/>
    </location>
</feature>
<evidence type="ECO:0000259" key="2">
    <source>
        <dbReference type="Pfam" id="PF10400"/>
    </source>
</evidence>
<dbReference type="OrthoDB" id="3186544at2"/>
<dbReference type="AlphaFoldDB" id="A0A1J4N112"/>
<accession>A0A1J4N112</accession>
<feature type="domain" description="Transcription regulator PadR C-terminal" evidence="2">
    <location>
        <begin position="101"/>
        <end position="185"/>
    </location>
</feature>
<dbReference type="Gene3D" id="6.10.140.190">
    <property type="match status" value="1"/>
</dbReference>
<comment type="caution">
    <text evidence="3">The sequence shown here is derived from an EMBL/GenBank/DDBJ whole genome shotgun (WGS) entry which is preliminary data.</text>
</comment>
<evidence type="ECO:0000313" key="3">
    <source>
        <dbReference type="EMBL" id="OIJ25276.1"/>
    </source>
</evidence>
<gene>
    <name evidence="3" type="ORF">UG56_018780</name>
</gene>
<dbReference type="PANTHER" id="PTHR43252">
    <property type="entry name" value="TRANSCRIPTIONAL REGULATOR YQJI"/>
    <property type="match status" value="1"/>
</dbReference>
<reference evidence="3" key="1">
    <citation type="submission" date="2016-10" db="EMBL/GenBank/DDBJ databases">
        <title>Draft Genome Sequence of Nocardioides luteus Strain BAFB, an Alkane-Degrading Bacterium Isolated from JP-7 Polluted Soil.</title>
        <authorList>
            <person name="Brown L."/>
            <person name="Ruiz O.N."/>
            <person name="Gunasekera T."/>
        </authorList>
    </citation>
    <scope>NUCLEOTIDE SEQUENCE [LARGE SCALE GENOMIC DNA]</scope>
    <source>
        <strain evidence="3">BAFB</strain>
    </source>
</reference>
<dbReference type="InterPro" id="IPR036390">
    <property type="entry name" value="WH_DNA-bd_sf"/>
</dbReference>
<dbReference type="InterPro" id="IPR018309">
    <property type="entry name" value="Tscrpt_reg_PadR_C"/>
</dbReference>
<proteinExistence type="predicted"/>
<dbReference type="Pfam" id="PF10400">
    <property type="entry name" value="Vir_act_alpha_C"/>
    <property type="match status" value="1"/>
</dbReference>
<dbReference type="InterPro" id="IPR036388">
    <property type="entry name" value="WH-like_DNA-bd_sf"/>
</dbReference>
<keyword evidence="4" id="KW-1185">Reference proteome</keyword>
<dbReference type="RefSeq" id="WP_045551293.1">
    <property type="nucleotide sequence ID" value="NZ_JZDQ02000027.1"/>
</dbReference>
<dbReference type="Pfam" id="PF03551">
    <property type="entry name" value="PadR"/>
    <property type="match status" value="1"/>
</dbReference>
<dbReference type="PANTHER" id="PTHR43252:SF4">
    <property type="entry name" value="TRANSCRIPTIONAL REGULATORY PROTEIN"/>
    <property type="match status" value="1"/>
</dbReference>
<evidence type="ECO:0000313" key="4">
    <source>
        <dbReference type="Proteomes" id="UP000033772"/>
    </source>
</evidence>
<protein>
    <submittedName>
        <fullName evidence="3">PadR family transcriptional regulator</fullName>
    </submittedName>
</protein>